<keyword evidence="3" id="KW-0175">Coiled coil</keyword>
<dbReference type="EMBL" id="AKIJ01000004">
    <property type="protein sequence ID" value="KFG25882.1"/>
    <property type="molecule type" value="Genomic_DNA"/>
</dbReference>
<evidence type="ECO:0000256" key="3">
    <source>
        <dbReference type="SAM" id="Coils"/>
    </source>
</evidence>
<dbReference type="InterPro" id="IPR036872">
    <property type="entry name" value="CH_dom_sf"/>
</dbReference>
<dbReference type="SUPFAM" id="SSF47576">
    <property type="entry name" value="Calponin-homology domain, CH-domain"/>
    <property type="match status" value="1"/>
</dbReference>
<dbReference type="GeneID" id="77676843"/>
<comment type="caution">
    <text evidence="5">The sequence shown here is derived from an EMBL/GenBank/DDBJ whole genome shotgun (WGS) entry which is preliminary data.</text>
</comment>
<gene>
    <name evidence="5" type="ORF">NESG_01870</name>
</gene>
<evidence type="ECO:0000313" key="6">
    <source>
        <dbReference type="Proteomes" id="UP000054524"/>
    </source>
</evidence>
<dbReference type="PANTHER" id="PTHR11915">
    <property type="entry name" value="SPECTRIN/FILAMIN RELATED CYTOSKELETAL PROTEIN"/>
    <property type="match status" value="1"/>
</dbReference>
<evidence type="ECO:0000313" key="5">
    <source>
        <dbReference type="EMBL" id="KFG25882.1"/>
    </source>
</evidence>
<dbReference type="PROSITE" id="PS50021">
    <property type="entry name" value="CH"/>
    <property type="match status" value="2"/>
</dbReference>
<dbReference type="GO" id="GO:0003779">
    <property type="term" value="F:actin binding"/>
    <property type="evidence" value="ECO:0007669"/>
    <property type="project" value="UniProtKB-KW"/>
</dbReference>
<dbReference type="Proteomes" id="UP000054524">
    <property type="component" value="Unassembled WGS sequence"/>
</dbReference>
<dbReference type="AlphaFoldDB" id="A0A086J164"/>
<reference evidence="5 6" key="1">
    <citation type="journal article" date="2014" name="Genome Announc.">
        <title>Genome Sequence of the Microsporidian Species Nematocida sp1 Strain ERTm6 (ATCC PRA-372).</title>
        <authorList>
            <person name="Bakowski M.A."/>
            <person name="Priest M."/>
            <person name="Young S."/>
            <person name="Cuomo C.A."/>
            <person name="Troemel E.R."/>
        </authorList>
    </citation>
    <scope>NUCLEOTIDE SEQUENCE [LARGE SCALE GENOMIC DNA]</scope>
    <source>
        <strain evidence="5 6">ERTm6</strain>
    </source>
</reference>
<dbReference type="InterPro" id="IPR001589">
    <property type="entry name" value="Actinin_actin-bd_CS"/>
</dbReference>
<accession>A0A086J164</accession>
<evidence type="ECO:0000256" key="2">
    <source>
        <dbReference type="ARBA" id="ARBA00023203"/>
    </source>
</evidence>
<dbReference type="Pfam" id="PF00307">
    <property type="entry name" value="CH"/>
    <property type="match status" value="2"/>
</dbReference>
<dbReference type="PROSITE" id="PS00019">
    <property type="entry name" value="ACTININ_1"/>
    <property type="match status" value="1"/>
</dbReference>
<dbReference type="RefSeq" id="XP_052904437.1">
    <property type="nucleotide sequence ID" value="XM_053049487.1"/>
</dbReference>
<keyword evidence="2" id="KW-0009">Actin-binding</keyword>
<name>A0A086J164_NEMA1</name>
<dbReference type="InterPro" id="IPR001715">
    <property type="entry name" value="CH_dom"/>
</dbReference>
<protein>
    <recommendedName>
        <fullName evidence="4">Calponin-homology (CH) domain-containing protein</fullName>
    </recommendedName>
</protein>
<keyword evidence="1" id="KW-0677">Repeat</keyword>
<dbReference type="SMART" id="SM00033">
    <property type="entry name" value="CH"/>
    <property type="match status" value="2"/>
</dbReference>
<dbReference type="HOGENOM" id="CLU_531086_0_0_1"/>
<feature type="domain" description="Calponin-homology (CH)" evidence="4">
    <location>
        <begin position="9"/>
        <end position="127"/>
    </location>
</feature>
<sequence>MQREETWETVQTKTFVNWINSKLEKGEARYKEESVLVPFSFKKVVDLKKDLQDGIVLHSLLYSATGSILRFNAKPILVVHKRENIERIIDYLKQNKVEMINIGAADIQEGSIKLTLALIWRFIMAFSLQEVRESGESIQERILKWCQKKTAKYGVSVKDFGKSWHDGKVLSALVHSDVGGFIFDDGTSQEISQRALDLATEYLEVPSLISAEDLTTGVCDEKSMLTYLIEYYTASIKNSGKIKRKVAEKAALHASQSVIHTKEQIDQVFEMLEKEIPDLERAKKEVDAVYTRVRAAEQKAIRYAIAYIIQCDVLNRMQSPYSPMSIKLPASFKALPAVGISDCVSFLDTLHGWNISQGKKSDSEIAKTFYSVLGDLMSLSKCVTFLGALEFLSAVSARIEGVLLPKHKLSVEDLSFSAIETSRIMKERLGWVLLEVKDGVRRFNESFSEEISREKTYVCTPLSIEMQSISLPCPHKDEWALIGGRDAYLRIVSEGLSMMGAKEFTAIAPESEK</sequence>
<evidence type="ECO:0000259" key="4">
    <source>
        <dbReference type="PROSITE" id="PS50021"/>
    </source>
</evidence>
<feature type="domain" description="Calponin-homology (CH)" evidence="4">
    <location>
        <begin position="136"/>
        <end position="236"/>
    </location>
</feature>
<dbReference type="Gene3D" id="1.10.418.10">
    <property type="entry name" value="Calponin-like domain"/>
    <property type="match status" value="2"/>
</dbReference>
<feature type="coiled-coil region" evidence="3">
    <location>
        <begin position="262"/>
        <end position="299"/>
    </location>
</feature>
<keyword evidence="6" id="KW-1185">Reference proteome</keyword>
<evidence type="ECO:0000256" key="1">
    <source>
        <dbReference type="ARBA" id="ARBA00022737"/>
    </source>
</evidence>
<organism evidence="5 6">
    <name type="scientific">Nematocida ausubeli (strain ATCC PRA-371 / ERTm2)</name>
    <name type="common">Nematode killer fungus</name>
    <dbReference type="NCBI Taxonomy" id="1913371"/>
    <lineage>
        <taxon>Eukaryota</taxon>
        <taxon>Fungi</taxon>
        <taxon>Fungi incertae sedis</taxon>
        <taxon>Microsporidia</taxon>
        <taxon>Nematocida</taxon>
    </lineage>
</organism>
<proteinExistence type="predicted"/>